<feature type="domain" description="ACT" evidence="1">
    <location>
        <begin position="72"/>
        <end position="144"/>
    </location>
</feature>
<dbReference type="PANTHER" id="PTHR40099">
    <property type="entry name" value="ACETOLACTATE SYNTHASE, SMALL SUBUNIT"/>
    <property type="match status" value="1"/>
</dbReference>
<organism evidence="2 3">
    <name type="scientific">Syntrophotalea carbinolica (strain DSM 2380 / NBRC 103641 / GraBd1)</name>
    <name type="common">Pelobacter carbinolicus</name>
    <dbReference type="NCBI Taxonomy" id="338963"/>
    <lineage>
        <taxon>Bacteria</taxon>
        <taxon>Pseudomonadati</taxon>
        <taxon>Thermodesulfobacteriota</taxon>
        <taxon>Desulfuromonadia</taxon>
        <taxon>Desulfuromonadales</taxon>
        <taxon>Syntrophotaleaceae</taxon>
        <taxon>Syntrophotalea</taxon>
    </lineage>
</organism>
<dbReference type="InterPro" id="IPR045739">
    <property type="entry name" value="ACT_dom_pair"/>
</dbReference>
<dbReference type="SUPFAM" id="SSF55021">
    <property type="entry name" value="ACT-like"/>
    <property type="match status" value="2"/>
</dbReference>
<evidence type="ECO:0000259" key="1">
    <source>
        <dbReference type="PROSITE" id="PS51671"/>
    </source>
</evidence>
<sequence length="144" mass="15493">MIAHQVSIFLENKPGRLEKVTAVLKNIGINIRAMTLSTSSAGWGILNLLVDHPETACDKLSEEGHPAVLREIVAVSMQDRAGALHDMLSVLAQAGLNVQNAYGTVLGDHQTAILIIDVENSQHVQRIFDSAGVQTLTAKQVYGL</sequence>
<reference evidence="3" key="1">
    <citation type="submission" date="2005-10" db="EMBL/GenBank/DDBJ databases">
        <title>Complete sequence of Pelobacter carbinolicus DSM 2380.</title>
        <authorList>
            <person name="Copeland A."/>
            <person name="Lucas S."/>
            <person name="Lapidus A."/>
            <person name="Barry K."/>
            <person name="Detter J.C."/>
            <person name="Glavina T."/>
            <person name="Hammon N."/>
            <person name="Israni S."/>
            <person name="Pitluck S."/>
            <person name="Chertkov O."/>
            <person name="Schmutz J."/>
            <person name="Larimer F."/>
            <person name="Land M."/>
            <person name="Kyrpides N."/>
            <person name="Ivanova N."/>
            <person name="Richardson P."/>
        </authorList>
    </citation>
    <scope>NUCLEOTIDE SEQUENCE [LARGE SCALE GENOMIC DNA]</scope>
    <source>
        <strain evidence="3">DSM 2380 / NBRC 103641 / GraBd1</strain>
    </source>
</reference>
<dbReference type="Proteomes" id="UP000002534">
    <property type="component" value="Chromosome"/>
</dbReference>
<dbReference type="PROSITE" id="PS51671">
    <property type="entry name" value="ACT"/>
    <property type="match status" value="2"/>
</dbReference>
<evidence type="ECO:0000313" key="2">
    <source>
        <dbReference type="EMBL" id="ABA88568.1"/>
    </source>
</evidence>
<dbReference type="InterPro" id="IPR002912">
    <property type="entry name" value="ACT_dom"/>
</dbReference>
<feature type="domain" description="ACT" evidence="1">
    <location>
        <begin position="5"/>
        <end position="71"/>
    </location>
</feature>
<reference evidence="2 3" key="2">
    <citation type="journal article" date="2012" name="BMC Genomics">
        <title>The genome of Pelobacter carbinolicus reveals surprising metabolic capabilities and physiological features.</title>
        <authorList>
            <person name="Aklujkar M."/>
            <person name="Haveman S.A."/>
            <person name="Didonato R.Jr."/>
            <person name="Chertkov O."/>
            <person name="Han C.S."/>
            <person name="Land M.L."/>
            <person name="Brown P."/>
            <person name="Lovley D.R."/>
        </authorList>
    </citation>
    <scope>NUCLEOTIDE SEQUENCE [LARGE SCALE GENOMIC DNA]</scope>
    <source>
        <strain evidence="3">DSM 2380 / NBRC 103641 / GraBd1</strain>
    </source>
</reference>
<dbReference type="AlphaFoldDB" id="Q3A4Y9"/>
<accession>Q3A4Y9</accession>
<dbReference type="EMBL" id="CP000142">
    <property type="protein sequence ID" value="ABA88568.1"/>
    <property type="molecule type" value="Genomic_DNA"/>
</dbReference>
<dbReference type="InterPro" id="IPR045865">
    <property type="entry name" value="ACT-like_dom_sf"/>
</dbReference>
<evidence type="ECO:0000313" key="3">
    <source>
        <dbReference type="Proteomes" id="UP000002534"/>
    </source>
</evidence>
<protein>
    <submittedName>
        <fullName evidence="2">ACT domain protein</fullName>
    </submittedName>
</protein>
<proteinExistence type="predicted"/>
<dbReference type="PANTHER" id="PTHR40099:SF1">
    <property type="entry name" value="ACETOLACTATE SYNTHASE, SMALL SUBUNIT"/>
    <property type="match status" value="1"/>
</dbReference>
<name>Q3A4Y9_SYNC1</name>
<dbReference type="CDD" id="cd04908">
    <property type="entry name" value="ACT_Bt0572_1"/>
    <property type="match status" value="1"/>
</dbReference>
<dbReference type="OrthoDB" id="9790662at2"/>
<dbReference type="KEGG" id="pca:Pcar_1319"/>
<keyword evidence="3" id="KW-1185">Reference proteome</keyword>
<gene>
    <name evidence="2" type="ordered locus">Pcar_1319</name>
</gene>
<dbReference type="HOGENOM" id="CLU_136790_2_1_7"/>
<dbReference type="Gene3D" id="3.30.2130.10">
    <property type="entry name" value="VC0802-like"/>
    <property type="match status" value="1"/>
</dbReference>
<dbReference type="STRING" id="338963.Pcar_1319"/>
<dbReference type="eggNOG" id="COG4747">
    <property type="taxonomic scope" value="Bacteria"/>
</dbReference>
<dbReference type="RefSeq" id="WP_011341043.1">
    <property type="nucleotide sequence ID" value="NC_007498.2"/>
</dbReference>
<dbReference type="Pfam" id="PF19571">
    <property type="entry name" value="ACT_8"/>
    <property type="match status" value="1"/>
</dbReference>